<accession>N1QBY8</accession>
<dbReference type="VEuPathDB" id="FungiDB:MYCFIDRAFT_192860"/>
<evidence type="ECO:0000256" key="1">
    <source>
        <dbReference type="SAM" id="MobiDB-lite"/>
    </source>
</evidence>
<dbReference type="GeneID" id="19335300"/>
<gene>
    <name evidence="2" type="ORF">MYCFIDRAFT_192860</name>
</gene>
<dbReference type="KEGG" id="pfj:MYCFIDRAFT_192860"/>
<organism evidence="2 3">
    <name type="scientific">Pseudocercospora fijiensis (strain CIRAD86)</name>
    <name type="common">Black leaf streak disease fungus</name>
    <name type="synonym">Mycosphaerella fijiensis</name>
    <dbReference type="NCBI Taxonomy" id="383855"/>
    <lineage>
        <taxon>Eukaryota</taxon>
        <taxon>Fungi</taxon>
        <taxon>Dikarya</taxon>
        <taxon>Ascomycota</taxon>
        <taxon>Pezizomycotina</taxon>
        <taxon>Dothideomycetes</taxon>
        <taxon>Dothideomycetidae</taxon>
        <taxon>Mycosphaerellales</taxon>
        <taxon>Mycosphaerellaceae</taxon>
        <taxon>Pseudocercospora</taxon>
    </lineage>
</organism>
<dbReference type="Proteomes" id="UP000016932">
    <property type="component" value="Unassembled WGS sequence"/>
</dbReference>
<evidence type="ECO:0000313" key="3">
    <source>
        <dbReference type="Proteomes" id="UP000016932"/>
    </source>
</evidence>
<keyword evidence="3" id="KW-1185">Reference proteome</keyword>
<evidence type="ECO:0000313" key="2">
    <source>
        <dbReference type="EMBL" id="EME88773.1"/>
    </source>
</evidence>
<dbReference type="EMBL" id="KB446555">
    <property type="protein sequence ID" value="EME88773.1"/>
    <property type="molecule type" value="Genomic_DNA"/>
</dbReference>
<reference evidence="2 3" key="1">
    <citation type="journal article" date="2012" name="PLoS Pathog.">
        <title>Diverse lifestyles and strategies of plant pathogenesis encoded in the genomes of eighteen Dothideomycetes fungi.</title>
        <authorList>
            <person name="Ohm R.A."/>
            <person name="Feau N."/>
            <person name="Henrissat B."/>
            <person name="Schoch C.L."/>
            <person name="Horwitz B.A."/>
            <person name="Barry K.W."/>
            <person name="Condon B.J."/>
            <person name="Copeland A.C."/>
            <person name="Dhillon B."/>
            <person name="Glaser F."/>
            <person name="Hesse C.N."/>
            <person name="Kosti I."/>
            <person name="LaButti K."/>
            <person name="Lindquist E.A."/>
            <person name="Lucas S."/>
            <person name="Salamov A.A."/>
            <person name="Bradshaw R.E."/>
            <person name="Ciuffetti L."/>
            <person name="Hamelin R.C."/>
            <person name="Kema G.H.J."/>
            <person name="Lawrence C."/>
            <person name="Scott J.A."/>
            <person name="Spatafora J.W."/>
            <person name="Turgeon B.G."/>
            <person name="de Wit P.J.G.M."/>
            <person name="Zhong S."/>
            <person name="Goodwin S.B."/>
            <person name="Grigoriev I.V."/>
        </authorList>
    </citation>
    <scope>NUCLEOTIDE SEQUENCE [LARGE SCALE GENOMIC DNA]</scope>
    <source>
        <strain evidence="2 3">CIRAD86</strain>
    </source>
</reference>
<dbReference type="RefSeq" id="XP_007921669.1">
    <property type="nucleotide sequence ID" value="XM_007923478.1"/>
</dbReference>
<name>N1QBY8_PSEFD</name>
<dbReference type="HOGENOM" id="CLU_1360948_0_0_1"/>
<protein>
    <submittedName>
        <fullName evidence="2">Uncharacterized protein</fullName>
    </submittedName>
</protein>
<dbReference type="OrthoDB" id="10669894at2759"/>
<dbReference type="AlphaFoldDB" id="N1QBY8"/>
<sequence length="201" mass="23480">MPRFLRHMQTSRFTCSPEIFRQFGYLYLVPSTFNMDDRFKALLELLGEENLPPCMPTPPPEESLDEPETLSQTASASNSPNAYPAPQALRAPLRPRWKFLLICCSFSASPPRVDMSFGRNQNSNVASFWRRAIWTTCMKTKWQRTHVTLKIWPHSQTTGWKNQDERSDKDNRYELTDEEIEHVEEICDGEYVERGWLESVD</sequence>
<feature type="compositionally biased region" description="Low complexity" evidence="1">
    <location>
        <begin position="74"/>
        <end position="87"/>
    </location>
</feature>
<feature type="region of interest" description="Disordered" evidence="1">
    <location>
        <begin position="51"/>
        <end position="87"/>
    </location>
</feature>
<proteinExistence type="predicted"/>